<comment type="caution">
    <text evidence="3">The sequence shown here is derived from an EMBL/GenBank/DDBJ whole genome shotgun (WGS) entry which is preliminary data.</text>
</comment>
<evidence type="ECO:0008006" key="5">
    <source>
        <dbReference type="Google" id="ProtNLM"/>
    </source>
</evidence>
<dbReference type="PANTHER" id="PTHR37558">
    <property type="entry name" value="HTH CENPB-TYPE DOMAIN-CONTAINING PROTEIN"/>
    <property type="match status" value="1"/>
</dbReference>
<dbReference type="Proteomes" id="UP000774804">
    <property type="component" value="Unassembled WGS sequence"/>
</dbReference>
<feature type="compositionally biased region" description="Low complexity" evidence="1">
    <location>
        <begin position="88"/>
        <end position="99"/>
    </location>
</feature>
<evidence type="ECO:0000256" key="1">
    <source>
        <dbReference type="SAM" id="MobiDB-lite"/>
    </source>
</evidence>
<gene>
    <name evidence="2" type="ORF">PC115_g9753</name>
    <name evidence="3" type="ORF">PC117_g11271</name>
</gene>
<reference evidence="3" key="1">
    <citation type="submission" date="2018-10" db="EMBL/GenBank/DDBJ databases">
        <title>Effector identification in a new, highly contiguous assembly of the strawberry crown rot pathogen Phytophthora cactorum.</title>
        <authorList>
            <person name="Armitage A.D."/>
            <person name="Nellist C.F."/>
            <person name="Bates H."/>
            <person name="Vickerstaff R.J."/>
            <person name="Harrison R.J."/>
        </authorList>
    </citation>
    <scope>NUCLEOTIDE SEQUENCE</scope>
    <source>
        <strain evidence="2">4032</strain>
        <strain evidence="3">4040</strain>
    </source>
</reference>
<accession>A0A8T1KRE7</accession>
<dbReference type="EMBL" id="RCMI01000275">
    <property type="protein sequence ID" value="KAG2920598.1"/>
    <property type="molecule type" value="Genomic_DNA"/>
</dbReference>
<evidence type="ECO:0000313" key="4">
    <source>
        <dbReference type="Proteomes" id="UP000736787"/>
    </source>
</evidence>
<dbReference type="AlphaFoldDB" id="A0A8T1KRE7"/>
<dbReference type="VEuPathDB" id="FungiDB:PC110_g10432"/>
<evidence type="ECO:0000313" key="2">
    <source>
        <dbReference type="EMBL" id="KAG2920598.1"/>
    </source>
</evidence>
<protein>
    <recommendedName>
        <fullName evidence="5">Myb/SANT-like domain-containing protein</fullName>
    </recommendedName>
</protein>
<dbReference type="PANTHER" id="PTHR37558:SF1">
    <property type="entry name" value="HTH CENPB-TYPE DOMAIN-CONTAINING PROTEIN"/>
    <property type="match status" value="1"/>
</dbReference>
<evidence type="ECO:0000313" key="3">
    <source>
        <dbReference type="EMBL" id="KAG2938378.1"/>
    </source>
</evidence>
<dbReference type="EMBL" id="RCMK01000288">
    <property type="protein sequence ID" value="KAG2938378.1"/>
    <property type="molecule type" value="Genomic_DNA"/>
</dbReference>
<proteinExistence type="predicted"/>
<feature type="region of interest" description="Disordered" evidence="1">
    <location>
        <begin position="80"/>
        <end position="119"/>
    </location>
</feature>
<feature type="compositionally biased region" description="Polar residues" evidence="1">
    <location>
        <begin position="100"/>
        <end position="111"/>
    </location>
</feature>
<dbReference type="Proteomes" id="UP000736787">
    <property type="component" value="Unassembled WGS sequence"/>
</dbReference>
<sequence>MSDEQRRNYSEEEDVMLLRQVLGDRPFHAQRGKITGAWDALAAKLVADDSFPRLKLSGKNAQSRFDKLVKTRRQEKIYALSRSDVMTNSGSSNRRASSNTPRTSKQNSFSAFGQPGTRG</sequence>
<name>A0A8T1KRE7_9STRA</name>
<organism evidence="3 4">
    <name type="scientific">Phytophthora cactorum</name>
    <dbReference type="NCBI Taxonomy" id="29920"/>
    <lineage>
        <taxon>Eukaryota</taxon>
        <taxon>Sar</taxon>
        <taxon>Stramenopiles</taxon>
        <taxon>Oomycota</taxon>
        <taxon>Peronosporomycetes</taxon>
        <taxon>Peronosporales</taxon>
        <taxon>Peronosporaceae</taxon>
        <taxon>Phytophthora</taxon>
    </lineage>
</organism>